<dbReference type="InterPro" id="IPR042095">
    <property type="entry name" value="SUMF_sf"/>
</dbReference>
<dbReference type="EMBL" id="MORL01000029">
    <property type="protein sequence ID" value="OIN56090.1"/>
    <property type="molecule type" value="Genomic_DNA"/>
</dbReference>
<evidence type="ECO:0000259" key="1">
    <source>
        <dbReference type="Pfam" id="PF03781"/>
    </source>
</evidence>
<evidence type="ECO:0000313" key="3">
    <source>
        <dbReference type="Proteomes" id="UP000181790"/>
    </source>
</evidence>
<dbReference type="InterPro" id="IPR005532">
    <property type="entry name" value="SUMF_dom"/>
</dbReference>
<comment type="caution">
    <text evidence="2">The sequence shown here is derived from an EMBL/GenBank/DDBJ whole genome shotgun (WGS) entry which is preliminary data.</text>
</comment>
<dbReference type="PANTHER" id="PTHR23150:SF19">
    <property type="entry name" value="FORMYLGLYCINE-GENERATING ENZYME"/>
    <property type="match status" value="1"/>
</dbReference>
<dbReference type="SUPFAM" id="SSF56436">
    <property type="entry name" value="C-type lectin-like"/>
    <property type="match status" value="1"/>
</dbReference>
<dbReference type="Gene3D" id="3.90.1580.10">
    <property type="entry name" value="paralog of FGE (formylglycine-generating enzyme)"/>
    <property type="match status" value="1"/>
</dbReference>
<dbReference type="Pfam" id="PF03781">
    <property type="entry name" value="FGE-sulfatase"/>
    <property type="match status" value="1"/>
</dbReference>
<sequence>MAQPASITNAVGMEFVLIRPGTMVVGRFEPVYPKPGDKDVYWTDAEFKLAEKLARQDARPGFPVTIRKPYYIGRFEVTQRQWTQVMGWNPSVFQGDKLAGETADHPVENITWADAQAFVAKLNQLDNAHRYRLPTEFEWEYAARAGAEGDIPWKTIWQTAQTGTRTTNRVGQKPANAWGLYDTLGNVWEWVQDWYNDKQFADPVPPRTGRQHVLKGASFVGDVKNATYMTHAAGPANGWDVGVRIVMEVKTEK</sequence>
<organism evidence="2 3">
    <name type="scientific">Arsenicibacter rosenii</name>
    <dbReference type="NCBI Taxonomy" id="1750698"/>
    <lineage>
        <taxon>Bacteria</taxon>
        <taxon>Pseudomonadati</taxon>
        <taxon>Bacteroidota</taxon>
        <taxon>Cytophagia</taxon>
        <taxon>Cytophagales</taxon>
        <taxon>Spirosomataceae</taxon>
        <taxon>Arsenicibacter</taxon>
    </lineage>
</organism>
<dbReference type="OrthoDB" id="1491336at2"/>
<dbReference type="AlphaFoldDB" id="A0A1S2VCE6"/>
<name>A0A1S2VCE6_9BACT</name>
<dbReference type="PANTHER" id="PTHR23150">
    <property type="entry name" value="SULFATASE MODIFYING FACTOR 1, 2"/>
    <property type="match status" value="1"/>
</dbReference>
<dbReference type="InterPro" id="IPR051043">
    <property type="entry name" value="Sulfatase_Mod_Factor_Kinase"/>
</dbReference>
<gene>
    <name evidence="2" type="ORF">BLX24_26655</name>
</gene>
<dbReference type="Proteomes" id="UP000181790">
    <property type="component" value="Unassembled WGS sequence"/>
</dbReference>
<evidence type="ECO:0000313" key="2">
    <source>
        <dbReference type="EMBL" id="OIN56090.1"/>
    </source>
</evidence>
<accession>A0A1S2VCE6</accession>
<proteinExistence type="predicted"/>
<dbReference type="GO" id="GO:0120147">
    <property type="term" value="F:formylglycine-generating oxidase activity"/>
    <property type="evidence" value="ECO:0007669"/>
    <property type="project" value="TreeGrafter"/>
</dbReference>
<feature type="domain" description="Sulfatase-modifying factor enzyme-like" evidence="1">
    <location>
        <begin position="21"/>
        <end position="246"/>
    </location>
</feature>
<reference evidence="2 3" key="1">
    <citation type="submission" date="2016-10" db="EMBL/GenBank/DDBJ databases">
        <title>Arsenicibacter rosenii gen. nov., sp. nov., an efficient arsenic-methylating bacterium isolated from an arsenic-contaminated paddy soil.</title>
        <authorList>
            <person name="Huang K."/>
        </authorList>
    </citation>
    <scope>NUCLEOTIDE SEQUENCE [LARGE SCALE GENOMIC DNA]</scope>
    <source>
        <strain evidence="2 3">SM-1</strain>
    </source>
</reference>
<keyword evidence="3" id="KW-1185">Reference proteome</keyword>
<dbReference type="InterPro" id="IPR016187">
    <property type="entry name" value="CTDL_fold"/>
</dbReference>
<protein>
    <recommendedName>
        <fullName evidence="1">Sulfatase-modifying factor enzyme-like domain-containing protein</fullName>
    </recommendedName>
</protein>